<feature type="binding site" evidence="9">
    <location>
        <position position="334"/>
    </location>
    <ligand>
        <name>ATP</name>
        <dbReference type="ChEBI" id="CHEBI:30616"/>
    </ligand>
</feature>
<comment type="subunit">
    <text evidence="8">Homodimer.</text>
</comment>
<dbReference type="OrthoDB" id="9802640at2"/>
<dbReference type="Gene3D" id="3.40.50.11260">
    <property type="match status" value="1"/>
</dbReference>
<dbReference type="PATRIC" id="fig|1279009.4.peg.2763"/>
<dbReference type="SUPFAM" id="SSF110942">
    <property type="entry name" value="HSP90 C-terminal domain"/>
    <property type="match status" value="1"/>
</dbReference>
<comment type="caution">
    <text evidence="12">The sequence shown here is derived from an EMBL/GenBank/DDBJ whole genome shotgun (WGS) entry which is preliminary data.</text>
</comment>
<dbReference type="HAMAP" id="MF_00505">
    <property type="entry name" value="HSP90"/>
    <property type="match status" value="1"/>
</dbReference>
<evidence type="ECO:0000256" key="1">
    <source>
        <dbReference type="ARBA" id="ARBA00008239"/>
    </source>
</evidence>
<dbReference type="SMART" id="SM00387">
    <property type="entry name" value="HATPase_c"/>
    <property type="match status" value="1"/>
</dbReference>
<dbReference type="Gene3D" id="3.30.565.10">
    <property type="entry name" value="Histidine kinase-like ATPase, C-terminal domain"/>
    <property type="match status" value="1"/>
</dbReference>
<dbReference type="InterPro" id="IPR001404">
    <property type="entry name" value="Hsp90_fam"/>
</dbReference>
<evidence type="ECO:0000256" key="2">
    <source>
        <dbReference type="ARBA" id="ARBA00022490"/>
    </source>
</evidence>
<evidence type="ECO:0000256" key="5">
    <source>
        <dbReference type="ARBA" id="ARBA00023016"/>
    </source>
</evidence>
<evidence type="ECO:0000256" key="7">
    <source>
        <dbReference type="ARBA" id="ARBA00070675"/>
    </source>
</evidence>
<gene>
    <name evidence="8 12" type="primary">htpG</name>
    <name evidence="12" type="ORF">ADICEAN_02726</name>
</gene>
<sequence length="622" mass="71234">MQEKGTISIHTENIFPIIKKFLYSDHEIFLRELVSNGVDACQKLQKLSQLGEVPGEVGELKVTVRLNKEAKTITVSDNGIGMTAEEIKKYINQIAFSGATEFIEKYKEEGDAKNIIGRFGLGFYSSFMVADRVEIITRSFKEGAEAARWSCTGNTEFEITPAQKAERGTDVVLYVNKDSEEFLESYRLRSILEKYGKFLPIPVYFDSGEKAPAEKEGEEPKQSQPEQINETKPLWTRQPSELTDEDYQKFYKELYPFAPDPLFWIHLNVDYPFTLTGILYFPKLQNDFEVQKNKIQLYSRQVFITDEVKDIVPEFLQLLHGVIDSPDIPLNVSRSFLQADSNVKKINSHITKKVADKLQELFKKDRAAYEKKWDDIGLFVKYGMITDDKFYDRAKDFSLLKSTEGKYYTMPEYGEQIKANQTDKKGDQVWLYTTHPGQQDAYVQSARRRAYDVLELGSPLDSHFVNLLERKLEKTSLKRVDADTIDKLIEKDEKLESVLSKEQEEQVKGVFEETVGDKSKTVQVSPMAPDELPVTLTMPEFMRRMKDMSMMQGMAFGQMPDSYQLTVNANHPLIGKLAGEQDADKQKALARQAYDLALLSQDMLQGAALTDFIRRSTELLAK</sequence>
<evidence type="ECO:0000256" key="8">
    <source>
        <dbReference type="HAMAP-Rule" id="MF_00505"/>
    </source>
</evidence>
<dbReference type="PIRSF" id="PIRSF002583">
    <property type="entry name" value="Hsp90"/>
    <property type="match status" value="1"/>
</dbReference>
<dbReference type="InterPro" id="IPR020568">
    <property type="entry name" value="Ribosomal_Su5_D2-typ_SF"/>
</dbReference>
<feature type="binding site" evidence="9">
    <location>
        <position position="77"/>
    </location>
    <ligand>
        <name>ATP</name>
        <dbReference type="ChEBI" id="CHEBI:30616"/>
    </ligand>
</feature>
<evidence type="ECO:0000256" key="10">
    <source>
        <dbReference type="SAM" id="MobiDB-lite"/>
    </source>
</evidence>
<dbReference type="FunFam" id="3.30.565.10:FF:000076">
    <property type="entry name" value="Molecular chaperone HtpG"/>
    <property type="match status" value="1"/>
</dbReference>
<dbReference type="NCBIfam" id="NF003555">
    <property type="entry name" value="PRK05218.1"/>
    <property type="match status" value="1"/>
</dbReference>
<dbReference type="SUPFAM" id="SSF55874">
    <property type="entry name" value="ATPase domain of HSP90 chaperone/DNA topoisomerase II/histidine kinase"/>
    <property type="match status" value="1"/>
</dbReference>
<dbReference type="PANTHER" id="PTHR11528">
    <property type="entry name" value="HEAT SHOCK PROTEIN 90 FAMILY MEMBER"/>
    <property type="match status" value="1"/>
</dbReference>
<dbReference type="EMBL" id="AODQ01000071">
    <property type="protein sequence ID" value="EMR02164.1"/>
    <property type="molecule type" value="Genomic_DNA"/>
</dbReference>
<feature type="domain" description="Histidine kinase/HSP90-like ATPase" evidence="11">
    <location>
        <begin position="25"/>
        <end position="165"/>
    </location>
</feature>
<evidence type="ECO:0000256" key="9">
    <source>
        <dbReference type="PIRSR" id="PIRSR002583-1"/>
    </source>
</evidence>
<comment type="similarity">
    <text evidence="1 8">Belongs to the heat shock protein 90 family.</text>
</comment>
<dbReference type="GO" id="GO:0005737">
    <property type="term" value="C:cytoplasm"/>
    <property type="evidence" value="ECO:0007669"/>
    <property type="project" value="UniProtKB-SubCell"/>
</dbReference>
<reference evidence="12 13" key="1">
    <citation type="journal article" date="2013" name="Genome Announc.">
        <title>Draft Genome Sequence of Cesiribacter andamanensis Strain AMV16T, Isolated from a Soil Sample from a Mud Volcano in the Andaman Islands, India.</title>
        <authorList>
            <person name="Shivaji S."/>
            <person name="Ara S."/>
            <person name="Begum Z."/>
            <person name="Srinivas T.N."/>
            <person name="Singh A."/>
            <person name="Kumar Pinnaka A."/>
        </authorList>
    </citation>
    <scope>NUCLEOTIDE SEQUENCE [LARGE SCALE GENOMIC DNA]</scope>
    <source>
        <strain evidence="12 13">AMV16</strain>
    </source>
</reference>
<feature type="binding site" evidence="9">
    <location>
        <position position="82"/>
    </location>
    <ligand>
        <name>ATP</name>
        <dbReference type="ChEBI" id="CHEBI:30616"/>
    </ligand>
</feature>
<evidence type="ECO:0000256" key="6">
    <source>
        <dbReference type="ARBA" id="ARBA00023186"/>
    </source>
</evidence>
<dbReference type="PROSITE" id="PS00298">
    <property type="entry name" value="HSP90"/>
    <property type="match status" value="1"/>
</dbReference>
<dbReference type="RefSeq" id="WP_009196115.1">
    <property type="nucleotide sequence ID" value="NZ_AODQ01000071.1"/>
</dbReference>
<dbReference type="GO" id="GO:0016887">
    <property type="term" value="F:ATP hydrolysis activity"/>
    <property type="evidence" value="ECO:0007669"/>
    <property type="project" value="InterPro"/>
</dbReference>
<dbReference type="GO" id="GO:0005524">
    <property type="term" value="F:ATP binding"/>
    <property type="evidence" value="ECO:0007669"/>
    <property type="project" value="UniProtKB-UniRule"/>
</dbReference>
<name>M7NUK9_9BACT</name>
<dbReference type="GO" id="GO:0051082">
    <property type="term" value="F:unfolded protein binding"/>
    <property type="evidence" value="ECO:0007669"/>
    <property type="project" value="UniProtKB-UniRule"/>
</dbReference>
<keyword evidence="13" id="KW-1185">Reference proteome</keyword>
<keyword evidence="5 8" id="KW-0346">Stress response</keyword>
<keyword evidence="2 8" id="KW-0963">Cytoplasm</keyword>
<comment type="function">
    <text evidence="8">Molecular chaperone. Has ATPase activity.</text>
</comment>
<dbReference type="InterPro" id="IPR019805">
    <property type="entry name" value="Heat_shock_protein_90_CS"/>
</dbReference>
<comment type="subcellular location">
    <subcellularLocation>
        <location evidence="8">Cytoplasm</location>
    </subcellularLocation>
</comment>
<dbReference type="STRING" id="1279009.ADICEAN_02726"/>
<dbReference type="AlphaFoldDB" id="M7NUK9"/>
<dbReference type="InterPro" id="IPR036890">
    <property type="entry name" value="HATPase_C_sf"/>
</dbReference>
<evidence type="ECO:0000256" key="3">
    <source>
        <dbReference type="ARBA" id="ARBA00022741"/>
    </source>
</evidence>
<organism evidence="12 13">
    <name type="scientific">Cesiribacter andamanensis AMV16</name>
    <dbReference type="NCBI Taxonomy" id="1279009"/>
    <lineage>
        <taxon>Bacteria</taxon>
        <taxon>Pseudomonadati</taxon>
        <taxon>Bacteroidota</taxon>
        <taxon>Cytophagia</taxon>
        <taxon>Cytophagales</taxon>
        <taxon>Cesiribacteraceae</taxon>
        <taxon>Cesiribacter</taxon>
    </lineage>
</organism>
<feature type="binding site" evidence="9">
    <location>
        <begin position="97"/>
        <end position="98"/>
    </location>
    <ligand>
        <name>ATP</name>
        <dbReference type="ChEBI" id="CHEBI:30616"/>
    </ligand>
</feature>
<dbReference type="InterPro" id="IPR020575">
    <property type="entry name" value="Hsp90_N"/>
</dbReference>
<dbReference type="Proteomes" id="UP000011910">
    <property type="component" value="Unassembled WGS sequence"/>
</dbReference>
<dbReference type="Pfam" id="PF00183">
    <property type="entry name" value="HSP90"/>
    <property type="match status" value="1"/>
</dbReference>
<feature type="binding site" evidence="9">
    <location>
        <position position="169"/>
    </location>
    <ligand>
        <name>ATP</name>
        <dbReference type="ChEBI" id="CHEBI:30616"/>
    </ligand>
</feature>
<dbReference type="InterPro" id="IPR003594">
    <property type="entry name" value="HATPase_dom"/>
</dbReference>
<evidence type="ECO:0000256" key="4">
    <source>
        <dbReference type="ARBA" id="ARBA00022840"/>
    </source>
</evidence>
<keyword evidence="3 8" id="KW-0547">Nucleotide-binding</keyword>
<dbReference type="Pfam" id="PF13589">
    <property type="entry name" value="HATPase_c_3"/>
    <property type="match status" value="1"/>
</dbReference>
<dbReference type="FunFam" id="3.30.230.80:FF:000008">
    <property type="entry name" value="Molecular chaperone HtpG"/>
    <property type="match status" value="1"/>
</dbReference>
<protein>
    <recommendedName>
        <fullName evidence="7 8">Chaperone protein HtpG</fullName>
    </recommendedName>
    <alternativeName>
        <fullName evidence="8">Heat shock protein HtpG</fullName>
    </alternativeName>
    <alternativeName>
        <fullName evidence="8">High temperature protein G</fullName>
    </alternativeName>
</protein>
<evidence type="ECO:0000313" key="12">
    <source>
        <dbReference type="EMBL" id="EMR02164.1"/>
    </source>
</evidence>
<dbReference type="eggNOG" id="COG0326">
    <property type="taxonomic scope" value="Bacteria"/>
</dbReference>
<dbReference type="SUPFAM" id="SSF54211">
    <property type="entry name" value="Ribosomal protein S5 domain 2-like"/>
    <property type="match status" value="1"/>
</dbReference>
<dbReference type="GO" id="GO:0140662">
    <property type="term" value="F:ATP-dependent protein folding chaperone"/>
    <property type="evidence" value="ECO:0007669"/>
    <property type="project" value="InterPro"/>
</dbReference>
<evidence type="ECO:0000259" key="11">
    <source>
        <dbReference type="SMART" id="SM00387"/>
    </source>
</evidence>
<accession>M7NUK9</accession>
<feature type="binding site" evidence="9">
    <location>
        <position position="32"/>
    </location>
    <ligand>
        <name>ATP</name>
        <dbReference type="ChEBI" id="CHEBI:30616"/>
    </ligand>
</feature>
<feature type="compositionally biased region" description="Basic and acidic residues" evidence="10">
    <location>
        <begin position="210"/>
        <end position="221"/>
    </location>
</feature>
<evidence type="ECO:0000313" key="13">
    <source>
        <dbReference type="Proteomes" id="UP000011910"/>
    </source>
</evidence>
<feature type="region of interest" description="Disordered" evidence="10">
    <location>
        <begin position="210"/>
        <end position="238"/>
    </location>
</feature>
<proteinExistence type="inferred from homology"/>
<dbReference type="InterPro" id="IPR037196">
    <property type="entry name" value="HSP90_C"/>
</dbReference>
<keyword evidence="6 8" id="KW-0143">Chaperone</keyword>
<feature type="binding site" evidence="9">
    <location>
        <position position="36"/>
    </location>
    <ligand>
        <name>ATP</name>
        <dbReference type="ChEBI" id="CHEBI:30616"/>
    </ligand>
</feature>
<dbReference type="Gene3D" id="3.30.230.80">
    <property type="match status" value="1"/>
</dbReference>
<dbReference type="CDD" id="cd16927">
    <property type="entry name" value="HATPase_Hsp90-like"/>
    <property type="match status" value="1"/>
</dbReference>
<feature type="region of interest" description="A; substrate-binding" evidence="8">
    <location>
        <begin position="1"/>
        <end position="334"/>
    </location>
</feature>
<comment type="caution">
    <text evidence="8">Lacks conserved residue(s) required for the propagation of feature annotation.</text>
</comment>
<dbReference type="Gene3D" id="1.20.120.790">
    <property type="entry name" value="Heat shock protein 90, C-terminal domain"/>
    <property type="match status" value="1"/>
</dbReference>
<dbReference type="PRINTS" id="PR00775">
    <property type="entry name" value="HEATSHOCK90"/>
</dbReference>
<keyword evidence="4 8" id="KW-0067">ATP-binding</keyword>
<feature type="region of interest" description="C" evidence="8">
    <location>
        <begin position="548"/>
        <end position="622"/>
    </location>
</feature>